<comment type="caution">
    <text evidence="1">The sequence shown here is derived from an EMBL/GenBank/DDBJ whole genome shotgun (WGS) entry which is preliminary data.</text>
</comment>
<dbReference type="EMBL" id="JBHTBS010000002">
    <property type="protein sequence ID" value="MFC7336477.1"/>
    <property type="molecule type" value="Genomic_DNA"/>
</dbReference>
<evidence type="ECO:0000313" key="1">
    <source>
        <dbReference type="EMBL" id="MFC7336477.1"/>
    </source>
</evidence>
<dbReference type="PANTHER" id="PTHR36513">
    <property type="entry name" value="ABC TRANSMEMBRANE TYPE-1 DOMAIN-CONTAINING PROTEIN"/>
    <property type="match status" value="1"/>
</dbReference>
<dbReference type="Pfam" id="PF05990">
    <property type="entry name" value="DUF900"/>
    <property type="match status" value="1"/>
</dbReference>
<name>A0ABW2L2F8_9BACT</name>
<dbReference type="SUPFAM" id="SSF53474">
    <property type="entry name" value="alpha/beta-Hydrolases"/>
    <property type="match status" value="1"/>
</dbReference>
<organism evidence="1 2">
    <name type="scientific">Haloferula chungangensis</name>
    <dbReference type="NCBI Taxonomy" id="1048331"/>
    <lineage>
        <taxon>Bacteria</taxon>
        <taxon>Pseudomonadati</taxon>
        <taxon>Verrucomicrobiota</taxon>
        <taxon>Verrucomicrobiia</taxon>
        <taxon>Verrucomicrobiales</taxon>
        <taxon>Verrucomicrobiaceae</taxon>
        <taxon>Haloferula</taxon>
    </lineage>
</organism>
<reference evidence="2" key="1">
    <citation type="journal article" date="2019" name="Int. J. Syst. Evol. Microbiol.">
        <title>The Global Catalogue of Microorganisms (GCM) 10K type strain sequencing project: providing services to taxonomists for standard genome sequencing and annotation.</title>
        <authorList>
            <consortium name="The Broad Institute Genomics Platform"/>
            <consortium name="The Broad Institute Genome Sequencing Center for Infectious Disease"/>
            <person name="Wu L."/>
            <person name="Ma J."/>
        </authorList>
    </citation>
    <scope>NUCLEOTIDE SEQUENCE [LARGE SCALE GENOMIC DNA]</scope>
    <source>
        <strain evidence="2">CGMCC 4.1467</strain>
    </source>
</reference>
<evidence type="ECO:0000313" key="2">
    <source>
        <dbReference type="Proteomes" id="UP001596472"/>
    </source>
</evidence>
<dbReference type="GO" id="GO:0016787">
    <property type="term" value="F:hydrolase activity"/>
    <property type="evidence" value="ECO:0007669"/>
    <property type="project" value="UniProtKB-KW"/>
</dbReference>
<dbReference type="PANTHER" id="PTHR36513:SF1">
    <property type="entry name" value="TRANSMEMBRANE PROTEIN"/>
    <property type="match status" value="1"/>
</dbReference>
<accession>A0ABW2L2F8</accession>
<dbReference type="Proteomes" id="UP001596472">
    <property type="component" value="Unassembled WGS sequence"/>
</dbReference>
<keyword evidence="2" id="KW-1185">Reference proteome</keyword>
<dbReference type="Gene3D" id="3.40.50.1820">
    <property type="entry name" value="alpha/beta hydrolase"/>
    <property type="match status" value="1"/>
</dbReference>
<proteinExistence type="predicted"/>
<dbReference type="InterPro" id="IPR029058">
    <property type="entry name" value="AB_hydrolase_fold"/>
</dbReference>
<sequence length="411" mass="45989">MEGTFVRSLMGSLVMVCLVSCGGPKPQWLMPTPVLYLDGQVKPFDHLPARDRHTSTEVFYLTNRKRDGDHYSNGVGDALRFGVAHMEIGEPGDDWETLVEVSTTHPRPKPMPVRLVDHEEISDDRQQSVLAQWAARVDGAINQTETRELILYVHGAKVGFQHSCAFAAELSHFAGRDFTPVAFDWPTHQEIFSYIDGADVDHARRSAARLAETLEILAARTSARRIHVVSWSAGARVLSRAMVELAGNDVSQARRRCRLGNVVFAASDVPRRDFVERLPAIHGLSDRVLVYMSDDDSALRWAPRLMGGGPRLGLEPRALSEEEKKILETMARLEVVDSSYGKLKRGFDITGHRYWFQHPWVNSDLILALRTGAGAKQRGLTATPLERVWYFGTGYSDSLSDVGRRLTDGQW</sequence>
<protein>
    <submittedName>
        <fullName evidence="1">Alpha/beta hydrolase</fullName>
    </submittedName>
</protein>
<gene>
    <name evidence="1" type="ORF">ACFQY0_04745</name>
</gene>
<keyword evidence="1" id="KW-0378">Hydrolase</keyword>
<dbReference type="InterPro" id="IPR010297">
    <property type="entry name" value="DUF900_hydrolase"/>
</dbReference>
<dbReference type="RefSeq" id="WP_379709722.1">
    <property type="nucleotide sequence ID" value="NZ_JBHTBS010000002.1"/>
</dbReference>